<gene>
    <name evidence="1" type="ORF">MSG28_003548</name>
</gene>
<dbReference type="EMBL" id="CM046105">
    <property type="protein sequence ID" value="KAI8435191.1"/>
    <property type="molecule type" value="Genomic_DNA"/>
</dbReference>
<sequence length="166" mass="18292">MNSLSKETKDVLKNTKIDEFLFGSDLAEKLKTSKAISKSGLEMRTPVAGPSGVRRIASTVSQVPAAPRNPTLNARGLRVRRPPSHERTPPHAGRPRRARRPPAPGTRRRASTSAPGDSDFRPAEKLTHSMRSLPWWRRDYPAVAEPARCTRRLAPADDGLILGKDC</sequence>
<organism evidence="1 2">
    <name type="scientific">Choristoneura fumiferana</name>
    <name type="common">Spruce budworm moth</name>
    <name type="synonym">Archips fumiferana</name>
    <dbReference type="NCBI Taxonomy" id="7141"/>
    <lineage>
        <taxon>Eukaryota</taxon>
        <taxon>Metazoa</taxon>
        <taxon>Ecdysozoa</taxon>
        <taxon>Arthropoda</taxon>
        <taxon>Hexapoda</taxon>
        <taxon>Insecta</taxon>
        <taxon>Pterygota</taxon>
        <taxon>Neoptera</taxon>
        <taxon>Endopterygota</taxon>
        <taxon>Lepidoptera</taxon>
        <taxon>Glossata</taxon>
        <taxon>Ditrysia</taxon>
        <taxon>Tortricoidea</taxon>
        <taxon>Tortricidae</taxon>
        <taxon>Tortricinae</taxon>
        <taxon>Choristoneura</taxon>
    </lineage>
</organism>
<dbReference type="Proteomes" id="UP001064048">
    <property type="component" value="Chromosome 5"/>
</dbReference>
<comment type="caution">
    <text evidence="1">The sequence shown here is derived from an EMBL/GenBank/DDBJ whole genome shotgun (WGS) entry which is preliminary data.</text>
</comment>
<protein>
    <submittedName>
        <fullName evidence="1">Uncharacterized protein</fullName>
    </submittedName>
</protein>
<evidence type="ECO:0000313" key="1">
    <source>
        <dbReference type="EMBL" id="KAI8435191.1"/>
    </source>
</evidence>
<proteinExistence type="predicted"/>
<accession>A0ACC0KF81</accession>
<keyword evidence="2" id="KW-1185">Reference proteome</keyword>
<reference evidence="1 2" key="1">
    <citation type="journal article" date="2022" name="Genome Biol. Evol.">
        <title>The Spruce Budworm Genome: Reconstructing the Evolutionary History of Antifreeze Proteins.</title>
        <authorList>
            <person name="Beliveau C."/>
            <person name="Gagne P."/>
            <person name="Picq S."/>
            <person name="Vernygora O."/>
            <person name="Keeling C.I."/>
            <person name="Pinkney K."/>
            <person name="Doucet D."/>
            <person name="Wen F."/>
            <person name="Johnston J.S."/>
            <person name="Maaroufi H."/>
            <person name="Boyle B."/>
            <person name="Laroche J."/>
            <person name="Dewar K."/>
            <person name="Juretic N."/>
            <person name="Blackburn G."/>
            <person name="Nisole A."/>
            <person name="Brunet B."/>
            <person name="Brandao M."/>
            <person name="Lumley L."/>
            <person name="Duan J."/>
            <person name="Quan G."/>
            <person name="Lucarotti C.J."/>
            <person name="Roe A.D."/>
            <person name="Sperling F.A.H."/>
            <person name="Levesque R.C."/>
            <person name="Cusson M."/>
        </authorList>
    </citation>
    <scope>NUCLEOTIDE SEQUENCE [LARGE SCALE GENOMIC DNA]</scope>
    <source>
        <strain evidence="1">Glfc:IPQL:Cfum</strain>
    </source>
</reference>
<name>A0ACC0KF81_CHOFU</name>
<evidence type="ECO:0000313" key="2">
    <source>
        <dbReference type="Proteomes" id="UP001064048"/>
    </source>
</evidence>